<feature type="non-terminal residue" evidence="3">
    <location>
        <position position="445"/>
    </location>
</feature>
<dbReference type="SMART" id="SM00875">
    <property type="entry name" value="BACK"/>
    <property type="match status" value="1"/>
</dbReference>
<proteinExistence type="predicted"/>
<dbReference type="Pfam" id="PF07707">
    <property type="entry name" value="BACK"/>
    <property type="match status" value="1"/>
</dbReference>
<dbReference type="PROSITE" id="PS50096">
    <property type="entry name" value="IQ"/>
    <property type="match status" value="1"/>
</dbReference>
<dbReference type="PANTHER" id="PTHR22667">
    <property type="entry name" value="AT01380P-RELATED"/>
    <property type="match status" value="1"/>
</dbReference>
<reference evidence="3" key="1">
    <citation type="submission" date="2015-11" db="EMBL/GenBank/DDBJ databases">
        <title>De novo transcriptome assembly of four potential Pierce s Disease insect vectors from Arizona vineyards.</title>
        <authorList>
            <person name="Tassone E.E."/>
        </authorList>
    </citation>
    <scope>NUCLEOTIDE SEQUENCE</scope>
</reference>
<gene>
    <name evidence="3" type="ORF">g.23391</name>
</gene>
<evidence type="ECO:0000256" key="1">
    <source>
        <dbReference type="SAM" id="MobiDB-lite"/>
    </source>
</evidence>
<name>A0A1B6LXX9_9HEMI</name>
<dbReference type="Gene3D" id="2.120.10.80">
    <property type="entry name" value="Kelch-type beta propeller"/>
    <property type="match status" value="1"/>
</dbReference>
<evidence type="ECO:0000313" key="3">
    <source>
        <dbReference type="EMBL" id="JAT28558.1"/>
    </source>
</evidence>
<dbReference type="InterPro" id="IPR015915">
    <property type="entry name" value="Kelch-typ_b-propeller"/>
</dbReference>
<evidence type="ECO:0000259" key="2">
    <source>
        <dbReference type="SMART" id="SM00875"/>
    </source>
</evidence>
<accession>A0A1B6LXX9</accession>
<organism evidence="3">
    <name type="scientific">Graphocephala atropunctata</name>
    <dbReference type="NCBI Taxonomy" id="36148"/>
    <lineage>
        <taxon>Eukaryota</taxon>
        <taxon>Metazoa</taxon>
        <taxon>Ecdysozoa</taxon>
        <taxon>Arthropoda</taxon>
        <taxon>Hexapoda</taxon>
        <taxon>Insecta</taxon>
        <taxon>Pterygota</taxon>
        <taxon>Neoptera</taxon>
        <taxon>Paraneoptera</taxon>
        <taxon>Hemiptera</taxon>
        <taxon>Auchenorrhyncha</taxon>
        <taxon>Membracoidea</taxon>
        <taxon>Cicadellidae</taxon>
        <taxon>Cicadellinae</taxon>
        <taxon>Cicadellini</taxon>
        <taxon>Graphocephala</taxon>
    </lineage>
</organism>
<feature type="domain" description="BACK" evidence="2">
    <location>
        <begin position="1"/>
        <end position="94"/>
    </location>
</feature>
<dbReference type="Gene3D" id="1.25.40.420">
    <property type="match status" value="1"/>
</dbReference>
<feature type="region of interest" description="Disordered" evidence="1">
    <location>
        <begin position="263"/>
        <end position="287"/>
    </location>
</feature>
<dbReference type="PANTHER" id="PTHR22667:SF0">
    <property type="entry name" value="AT01380P-RELATED"/>
    <property type="match status" value="1"/>
</dbReference>
<sequence>RKYDNKTVMELMIPRIQRFFLTLVSSKEFVQFSCEEVCTFLRSNYICIHCEMEVFMAGVRWLDHDWARRKEHAVQVMSCVRFGFINPQVLITVRRNPQSPQFLQVTNIPKISQMVDDGVALSVLKTNLENESDEDFQNSLKSLGLANPVPRNWAGIDKNYQNYNEFLQDLHHYRSKQRLDVKLSRMKMKLDSVNDDDFLSSAVLPPATHQKITKMAGGKALLRCLPQLQSKELDLLKKMICRDDQLAENKGRKMKSKLYSMAEEEYKQKPSKKNKEAGKTPLRGRRATPAPIRVQDEAARTIQKAYRNYHHRKSSELLKKEAERLQLGGQKSYNNLTKSMSDPNLPSYLMKSSVMSTRQEDNSCLPPPLLPSKESLLVFGGVNPFEDIVDCNSGNKIYLYMNQSNSWQVYGRMPEPRHYHCVLLFQGMIYVAGGKHPSKDINDPG</sequence>
<feature type="compositionally biased region" description="Basic and acidic residues" evidence="1">
    <location>
        <begin position="264"/>
        <end position="278"/>
    </location>
</feature>
<dbReference type="EMBL" id="GEBQ01011419">
    <property type="protein sequence ID" value="JAT28558.1"/>
    <property type="molecule type" value="Transcribed_RNA"/>
</dbReference>
<dbReference type="SUPFAM" id="SSF117281">
    <property type="entry name" value="Kelch motif"/>
    <property type="match status" value="1"/>
</dbReference>
<feature type="non-terminal residue" evidence="3">
    <location>
        <position position="1"/>
    </location>
</feature>
<dbReference type="InterPro" id="IPR011705">
    <property type="entry name" value="BACK"/>
</dbReference>
<protein>
    <recommendedName>
        <fullName evidence="2">BACK domain-containing protein</fullName>
    </recommendedName>
</protein>
<dbReference type="AlphaFoldDB" id="A0A1B6LXX9"/>